<evidence type="ECO:0000313" key="2">
    <source>
        <dbReference type="EMBL" id="GBE58839.1"/>
    </source>
</evidence>
<dbReference type="AlphaFoldDB" id="A0A2H6K7B3"/>
<organism evidence="2 3">
    <name type="scientific">Babesia ovata</name>
    <dbReference type="NCBI Taxonomy" id="189622"/>
    <lineage>
        <taxon>Eukaryota</taxon>
        <taxon>Sar</taxon>
        <taxon>Alveolata</taxon>
        <taxon>Apicomplexa</taxon>
        <taxon>Aconoidasida</taxon>
        <taxon>Piroplasmida</taxon>
        <taxon>Babesiidae</taxon>
        <taxon>Babesia</taxon>
    </lineage>
</organism>
<dbReference type="OrthoDB" id="433501at2759"/>
<accession>A0A2H6K7B3</accession>
<reference evidence="2 3" key="1">
    <citation type="journal article" date="2017" name="BMC Genomics">
        <title>Whole-genome assembly of Babesia ovata and comparative genomics between closely related pathogens.</title>
        <authorList>
            <person name="Yamagishi J."/>
            <person name="Asada M."/>
            <person name="Hakimi H."/>
            <person name="Tanaka T.Q."/>
            <person name="Sugimoto C."/>
            <person name="Kawazu S."/>
        </authorList>
    </citation>
    <scope>NUCLEOTIDE SEQUENCE [LARGE SCALE GENOMIC DNA]</scope>
    <source>
        <strain evidence="2 3">Miyake</strain>
    </source>
</reference>
<dbReference type="Proteomes" id="UP000236319">
    <property type="component" value="Unassembled WGS sequence"/>
</dbReference>
<comment type="caution">
    <text evidence="2">The sequence shown here is derived from an EMBL/GenBank/DDBJ whole genome shotgun (WGS) entry which is preliminary data.</text>
</comment>
<dbReference type="VEuPathDB" id="PiroplasmaDB:BOVATA_003320"/>
<evidence type="ECO:0000313" key="3">
    <source>
        <dbReference type="Proteomes" id="UP000236319"/>
    </source>
</evidence>
<sequence>MVRQPKKLTDCPENLRESIDWLIQVKHGNGNGEDGLGPLAEALKKLITEAIKNARESLNERQKELDCHKDFKHCGELKQQIKDAKGDEKSKLQSKYNGHYSEVHGSESKRDTAKKDLKERQEKLKELSDKLKTLIGDENNNKNGECKKILENHTEGLEKFLGFNPNSKGYDGTGIVYSDLDRLCDGVMAFLHGVLSGVKDDDEVC</sequence>
<dbReference type="GeneID" id="39872609"/>
<feature type="compositionally biased region" description="Basic and acidic residues" evidence="1">
    <location>
        <begin position="82"/>
        <end position="91"/>
    </location>
</feature>
<name>A0A2H6K7B3_9APIC</name>
<protein>
    <submittedName>
        <fullName evidence="2">Uncharacterized protein</fullName>
    </submittedName>
</protein>
<proteinExistence type="predicted"/>
<feature type="compositionally biased region" description="Basic and acidic residues" evidence="1">
    <location>
        <begin position="101"/>
        <end position="117"/>
    </location>
</feature>
<gene>
    <name evidence="2" type="ORF">BOVATA_003320</name>
</gene>
<keyword evidence="3" id="KW-1185">Reference proteome</keyword>
<dbReference type="RefSeq" id="XP_028865082.1">
    <property type="nucleotide sequence ID" value="XM_029009249.1"/>
</dbReference>
<evidence type="ECO:0000256" key="1">
    <source>
        <dbReference type="SAM" id="MobiDB-lite"/>
    </source>
</evidence>
<feature type="region of interest" description="Disordered" evidence="1">
    <location>
        <begin position="82"/>
        <end position="117"/>
    </location>
</feature>
<dbReference type="EMBL" id="BDSA01000001">
    <property type="protein sequence ID" value="GBE58839.1"/>
    <property type="molecule type" value="Genomic_DNA"/>
</dbReference>